<dbReference type="SUPFAM" id="SSF54427">
    <property type="entry name" value="NTF2-like"/>
    <property type="match status" value="1"/>
</dbReference>
<evidence type="ECO:0000313" key="1">
    <source>
        <dbReference type="EMBL" id="GAA1858353.1"/>
    </source>
</evidence>
<proteinExistence type="predicted"/>
<accession>A0ABN2N910</accession>
<organism evidence="1 2">
    <name type="scientific">Pseudonocardia ailaonensis</name>
    <dbReference type="NCBI Taxonomy" id="367279"/>
    <lineage>
        <taxon>Bacteria</taxon>
        <taxon>Bacillati</taxon>
        <taxon>Actinomycetota</taxon>
        <taxon>Actinomycetes</taxon>
        <taxon>Pseudonocardiales</taxon>
        <taxon>Pseudonocardiaceae</taxon>
        <taxon>Pseudonocardia</taxon>
    </lineage>
</organism>
<sequence>MRTNGAVKAGAAALALVVVAALVAAWLVGGRAFEAGAPLDAPPAVPATGVGSPVVTLSADALAHPLHQAVLDRLQAYFDAINARDRAAWAAVVTPERAAQQPEAAWQAGVRSTRDGSVRVDRIDAAGPGTVEALVRFVSTQDVADAPADLRVGRICWRQTLHLAGTPPRIEPGATLAQPC</sequence>
<dbReference type="EMBL" id="BAAAQK010000016">
    <property type="protein sequence ID" value="GAA1858353.1"/>
    <property type="molecule type" value="Genomic_DNA"/>
</dbReference>
<gene>
    <name evidence="1" type="ORF">GCM10009836_43200</name>
</gene>
<keyword evidence="2" id="KW-1185">Reference proteome</keyword>
<dbReference type="InterPro" id="IPR032710">
    <property type="entry name" value="NTF2-like_dom_sf"/>
</dbReference>
<protein>
    <recommendedName>
        <fullName evidence="3">SnoaL-like domain-containing protein</fullName>
    </recommendedName>
</protein>
<dbReference type="RefSeq" id="WP_344419921.1">
    <property type="nucleotide sequence ID" value="NZ_BAAAQK010000016.1"/>
</dbReference>
<comment type="caution">
    <text evidence="1">The sequence shown here is derived from an EMBL/GenBank/DDBJ whole genome shotgun (WGS) entry which is preliminary data.</text>
</comment>
<evidence type="ECO:0000313" key="2">
    <source>
        <dbReference type="Proteomes" id="UP001500449"/>
    </source>
</evidence>
<dbReference type="Proteomes" id="UP001500449">
    <property type="component" value="Unassembled WGS sequence"/>
</dbReference>
<reference evidence="1 2" key="1">
    <citation type="journal article" date="2019" name="Int. J. Syst. Evol. Microbiol.">
        <title>The Global Catalogue of Microorganisms (GCM) 10K type strain sequencing project: providing services to taxonomists for standard genome sequencing and annotation.</title>
        <authorList>
            <consortium name="The Broad Institute Genomics Platform"/>
            <consortium name="The Broad Institute Genome Sequencing Center for Infectious Disease"/>
            <person name="Wu L."/>
            <person name="Ma J."/>
        </authorList>
    </citation>
    <scope>NUCLEOTIDE SEQUENCE [LARGE SCALE GENOMIC DNA]</scope>
    <source>
        <strain evidence="1 2">JCM 16009</strain>
    </source>
</reference>
<evidence type="ECO:0008006" key="3">
    <source>
        <dbReference type="Google" id="ProtNLM"/>
    </source>
</evidence>
<name>A0ABN2N910_9PSEU</name>